<dbReference type="PRINTS" id="PR00792">
    <property type="entry name" value="PEPSIN"/>
</dbReference>
<evidence type="ECO:0000256" key="10">
    <source>
        <dbReference type="SAM" id="Phobius"/>
    </source>
</evidence>
<keyword evidence="6" id="KW-0378">Hydrolase</keyword>
<dbReference type="GO" id="GO:0004190">
    <property type="term" value="F:aspartic-type endopeptidase activity"/>
    <property type="evidence" value="ECO:0007669"/>
    <property type="project" value="UniProtKB-KW"/>
</dbReference>
<dbReference type="PANTHER" id="PTHR47966:SF65">
    <property type="entry name" value="ASPARTIC-TYPE ENDOPEPTIDASE"/>
    <property type="match status" value="1"/>
</dbReference>
<feature type="region of interest" description="Disordered" evidence="9">
    <location>
        <begin position="443"/>
        <end position="462"/>
    </location>
</feature>
<dbReference type="GeneID" id="19969635"/>
<feature type="transmembrane region" description="Helical" evidence="10">
    <location>
        <begin position="516"/>
        <end position="534"/>
    </location>
</feature>
<feature type="domain" description="Peptidase A1" evidence="12">
    <location>
        <begin position="56"/>
        <end position="400"/>
    </location>
</feature>
<keyword evidence="5" id="KW-0064">Aspartyl protease</keyword>
<evidence type="ECO:0000313" key="14">
    <source>
        <dbReference type="Proteomes" id="UP000030752"/>
    </source>
</evidence>
<name>W2S513_CYPE1</name>
<evidence type="ECO:0000313" key="13">
    <source>
        <dbReference type="EMBL" id="ETN43138.1"/>
    </source>
</evidence>
<feature type="active site" evidence="7">
    <location>
        <position position="285"/>
    </location>
</feature>
<dbReference type="InterPro" id="IPR033121">
    <property type="entry name" value="PEPTIDASE_A1"/>
</dbReference>
<evidence type="ECO:0000256" key="3">
    <source>
        <dbReference type="ARBA" id="ARBA00022670"/>
    </source>
</evidence>
<keyword evidence="8" id="KW-1015">Disulfide bond</keyword>
<evidence type="ECO:0000256" key="7">
    <source>
        <dbReference type="PIRSR" id="PIRSR601461-1"/>
    </source>
</evidence>
<dbReference type="CDD" id="cd05474">
    <property type="entry name" value="SAP_like"/>
    <property type="match status" value="1"/>
</dbReference>
<dbReference type="AlphaFoldDB" id="W2S513"/>
<dbReference type="Proteomes" id="UP000030752">
    <property type="component" value="Unassembled WGS sequence"/>
</dbReference>
<dbReference type="HOGENOM" id="CLU_013253_9_3_1"/>
<sequence length="535" mass="54079">MLVSALVLGCASAVLASSGYLKLDLEHVQGPRLVKRQTNTDHLGQQIVAGENGSLYWLNLTIGTPPQSFRLQLDTGSSDVVVTNSKVKECKKEGGCPSGSYDPGSSSTYELVSEGTFNNSYGDGTAYIGDYFTDVLSVGGIDIKAGDLIVGLANQLEDGPQLVNDGTGLVGVGYQANSGAVVLTLQNNTLPSTVISAMVSSGDIGRQAYSLYLGSQEAAKGRIIFGGIDPSLYTGDLVALPVLKDPVQYAEYTDFKVALTGVSVTDESGTRLLTDTDFAMPVLLDSGNTVTNLPSSLVDAVYGGFGITSIEGSATIPCSRNRANASLTYHFGGGDDGPSINVPLSALIAPLSEPAQFSDGQDICQFKVDVPNGDTLVLGDSFMRSGYFVFDLDNNQVALAQAATSSVAGSSGSISAIMSGTDIPGCSSTNTFSIDVSSATLSDEGGPAAATSDNAEATGSINPVTPTFDLGAAATETANESGSSGGSGGSSGSASSSGSGIGSGNAAPSVRVPSTVVVAGSSVVALAVGFAMVLL</sequence>
<dbReference type="VEuPathDB" id="FungiDB:HMPREF1541_02296"/>
<dbReference type="GO" id="GO:0005886">
    <property type="term" value="C:plasma membrane"/>
    <property type="evidence" value="ECO:0007669"/>
    <property type="project" value="UniProtKB-SubCell"/>
</dbReference>
<evidence type="ECO:0000256" key="5">
    <source>
        <dbReference type="ARBA" id="ARBA00022750"/>
    </source>
</evidence>
<dbReference type="InParanoid" id="W2S513"/>
<reference evidence="13 14" key="1">
    <citation type="submission" date="2013-03" db="EMBL/GenBank/DDBJ databases">
        <title>The Genome Sequence of Phialophora europaea CBS 101466.</title>
        <authorList>
            <consortium name="The Broad Institute Genomics Platform"/>
            <person name="Cuomo C."/>
            <person name="de Hoog S."/>
            <person name="Gorbushina A."/>
            <person name="Walker B."/>
            <person name="Young S.K."/>
            <person name="Zeng Q."/>
            <person name="Gargeya S."/>
            <person name="Fitzgerald M."/>
            <person name="Haas B."/>
            <person name="Abouelleil A."/>
            <person name="Allen A.W."/>
            <person name="Alvarado L."/>
            <person name="Arachchi H.M."/>
            <person name="Berlin A.M."/>
            <person name="Chapman S.B."/>
            <person name="Gainer-Dewar J."/>
            <person name="Goldberg J."/>
            <person name="Griggs A."/>
            <person name="Gujja S."/>
            <person name="Hansen M."/>
            <person name="Howarth C."/>
            <person name="Imamovic A."/>
            <person name="Ireland A."/>
            <person name="Larimer J."/>
            <person name="McCowan C."/>
            <person name="Murphy C."/>
            <person name="Pearson M."/>
            <person name="Poon T.W."/>
            <person name="Priest M."/>
            <person name="Roberts A."/>
            <person name="Saif S."/>
            <person name="Shea T."/>
            <person name="Sisk P."/>
            <person name="Sykes S."/>
            <person name="Wortman J."/>
            <person name="Nusbaum C."/>
            <person name="Birren B."/>
        </authorList>
    </citation>
    <scope>NUCLEOTIDE SEQUENCE [LARGE SCALE GENOMIC DNA]</scope>
    <source>
        <strain evidence="13 14">CBS 101466</strain>
    </source>
</reference>
<proteinExistence type="inferred from homology"/>
<keyword evidence="14" id="KW-1185">Reference proteome</keyword>
<feature type="signal peptide" evidence="11">
    <location>
        <begin position="1"/>
        <end position="16"/>
    </location>
</feature>
<protein>
    <recommendedName>
        <fullName evidence="12">Peptidase A1 domain-containing protein</fullName>
    </recommendedName>
</protein>
<dbReference type="PROSITE" id="PS51767">
    <property type="entry name" value="PEPTIDASE_A1"/>
    <property type="match status" value="1"/>
</dbReference>
<evidence type="ECO:0000256" key="4">
    <source>
        <dbReference type="ARBA" id="ARBA00022729"/>
    </source>
</evidence>
<evidence type="ECO:0000256" key="2">
    <source>
        <dbReference type="ARBA" id="ARBA00007447"/>
    </source>
</evidence>
<keyword evidence="10" id="KW-0812">Transmembrane</keyword>
<dbReference type="OrthoDB" id="771136at2759"/>
<evidence type="ECO:0000256" key="1">
    <source>
        <dbReference type="ARBA" id="ARBA00004609"/>
    </source>
</evidence>
<evidence type="ECO:0000256" key="8">
    <source>
        <dbReference type="PIRSR" id="PIRSR601461-2"/>
    </source>
</evidence>
<feature type="chain" id="PRO_5004824111" description="Peptidase A1 domain-containing protein" evidence="11">
    <location>
        <begin position="17"/>
        <end position="535"/>
    </location>
</feature>
<accession>W2S513</accession>
<evidence type="ECO:0000259" key="12">
    <source>
        <dbReference type="PROSITE" id="PS51767"/>
    </source>
</evidence>
<feature type="region of interest" description="Disordered" evidence="9">
    <location>
        <begin position="475"/>
        <end position="507"/>
    </location>
</feature>
<dbReference type="SUPFAM" id="SSF50630">
    <property type="entry name" value="Acid proteases"/>
    <property type="match status" value="1"/>
</dbReference>
<dbReference type="GO" id="GO:0006508">
    <property type="term" value="P:proteolysis"/>
    <property type="evidence" value="ECO:0007669"/>
    <property type="project" value="UniProtKB-KW"/>
</dbReference>
<feature type="active site" evidence="7">
    <location>
        <position position="74"/>
    </location>
</feature>
<dbReference type="RefSeq" id="XP_008714874.1">
    <property type="nucleotide sequence ID" value="XM_008716652.1"/>
</dbReference>
<keyword evidence="4 11" id="KW-0732">Signal</keyword>
<gene>
    <name evidence="13" type="ORF">HMPREF1541_02296</name>
</gene>
<dbReference type="STRING" id="1220924.W2S513"/>
<keyword evidence="3" id="KW-0645">Protease</keyword>
<dbReference type="InterPro" id="IPR021109">
    <property type="entry name" value="Peptidase_aspartic_dom_sf"/>
</dbReference>
<dbReference type="EMBL" id="KB822718">
    <property type="protein sequence ID" value="ETN43138.1"/>
    <property type="molecule type" value="Genomic_DNA"/>
</dbReference>
<keyword evidence="10" id="KW-0472">Membrane</keyword>
<evidence type="ECO:0000256" key="6">
    <source>
        <dbReference type="ARBA" id="ARBA00022801"/>
    </source>
</evidence>
<feature type="disulfide bond" evidence="8">
    <location>
        <begin position="318"/>
        <end position="364"/>
    </location>
</feature>
<evidence type="ECO:0000256" key="11">
    <source>
        <dbReference type="SAM" id="SignalP"/>
    </source>
</evidence>
<evidence type="ECO:0000256" key="9">
    <source>
        <dbReference type="SAM" id="MobiDB-lite"/>
    </source>
</evidence>
<comment type="subcellular location">
    <subcellularLocation>
        <location evidence="1">Cell membrane</location>
        <topology evidence="1">Lipid-anchor</topology>
        <topology evidence="1">GPI-anchor</topology>
    </subcellularLocation>
</comment>
<dbReference type="eggNOG" id="KOG1339">
    <property type="taxonomic scope" value="Eukaryota"/>
</dbReference>
<dbReference type="Pfam" id="PF00026">
    <property type="entry name" value="Asp"/>
    <property type="match status" value="1"/>
</dbReference>
<dbReference type="InterPro" id="IPR033876">
    <property type="entry name" value="SAP-like"/>
</dbReference>
<organism evidence="13 14">
    <name type="scientific">Cyphellophora europaea (strain CBS 101466)</name>
    <name type="common">Phialophora europaea</name>
    <dbReference type="NCBI Taxonomy" id="1220924"/>
    <lineage>
        <taxon>Eukaryota</taxon>
        <taxon>Fungi</taxon>
        <taxon>Dikarya</taxon>
        <taxon>Ascomycota</taxon>
        <taxon>Pezizomycotina</taxon>
        <taxon>Eurotiomycetes</taxon>
        <taxon>Chaetothyriomycetidae</taxon>
        <taxon>Chaetothyriales</taxon>
        <taxon>Cyphellophoraceae</taxon>
        <taxon>Cyphellophora</taxon>
    </lineage>
</organism>
<keyword evidence="10" id="KW-1133">Transmembrane helix</keyword>
<dbReference type="Gene3D" id="2.40.70.10">
    <property type="entry name" value="Acid Proteases"/>
    <property type="match status" value="2"/>
</dbReference>
<dbReference type="PANTHER" id="PTHR47966">
    <property type="entry name" value="BETA-SITE APP-CLEAVING ENZYME, ISOFORM A-RELATED"/>
    <property type="match status" value="1"/>
</dbReference>
<feature type="compositionally biased region" description="Polar residues" evidence="9">
    <location>
        <begin position="451"/>
        <end position="462"/>
    </location>
</feature>
<comment type="similarity">
    <text evidence="2">Belongs to the peptidase A1 family.</text>
</comment>
<dbReference type="InterPro" id="IPR001461">
    <property type="entry name" value="Aspartic_peptidase_A1"/>
</dbReference>